<name>A0A940YB24_9BURK</name>
<dbReference type="EMBL" id="JAGQDD010000001">
    <property type="protein sequence ID" value="MBQ0929030.1"/>
    <property type="molecule type" value="Genomic_DNA"/>
</dbReference>
<dbReference type="InterPro" id="IPR038765">
    <property type="entry name" value="Papain-like_cys_pep_sf"/>
</dbReference>
<dbReference type="RefSeq" id="WP_210851188.1">
    <property type="nucleotide sequence ID" value="NZ_JAGQDD010000001.1"/>
</dbReference>
<gene>
    <name evidence="2" type="ORF">KAK03_00930</name>
</gene>
<keyword evidence="3" id="KW-1185">Reference proteome</keyword>
<evidence type="ECO:0000313" key="2">
    <source>
        <dbReference type="EMBL" id="MBQ0929030.1"/>
    </source>
</evidence>
<reference evidence="2 3" key="1">
    <citation type="submission" date="2021-04" db="EMBL/GenBank/DDBJ databases">
        <title>The genome sequence of Ideonella sp. 3Y2.</title>
        <authorList>
            <person name="Liu Y."/>
        </authorList>
    </citation>
    <scope>NUCLEOTIDE SEQUENCE [LARGE SCALE GENOMIC DNA]</scope>
    <source>
        <strain evidence="2 3">3Y2</strain>
    </source>
</reference>
<comment type="caution">
    <text evidence="2">The sequence shown here is derived from an EMBL/GenBank/DDBJ whole genome shotgun (WGS) entry which is preliminary data.</text>
</comment>
<dbReference type="Pfam" id="PF05257">
    <property type="entry name" value="CHAP"/>
    <property type="match status" value="1"/>
</dbReference>
<proteinExistence type="predicted"/>
<dbReference type="Proteomes" id="UP000676246">
    <property type="component" value="Unassembled WGS sequence"/>
</dbReference>
<organism evidence="2 3">
    <name type="scientific">Ideonella alba</name>
    <dbReference type="NCBI Taxonomy" id="2824118"/>
    <lineage>
        <taxon>Bacteria</taxon>
        <taxon>Pseudomonadati</taxon>
        <taxon>Pseudomonadota</taxon>
        <taxon>Betaproteobacteria</taxon>
        <taxon>Burkholderiales</taxon>
        <taxon>Sphaerotilaceae</taxon>
        <taxon>Ideonella</taxon>
    </lineage>
</organism>
<dbReference type="SUPFAM" id="SSF54001">
    <property type="entry name" value="Cysteine proteinases"/>
    <property type="match status" value="1"/>
</dbReference>
<evidence type="ECO:0000259" key="1">
    <source>
        <dbReference type="Pfam" id="PF05257"/>
    </source>
</evidence>
<feature type="domain" description="Peptidase C51" evidence="1">
    <location>
        <begin position="76"/>
        <end position="145"/>
    </location>
</feature>
<accession>A0A940YB24</accession>
<dbReference type="Gene3D" id="3.90.1720.10">
    <property type="entry name" value="endopeptidase domain like (from Nostoc punctiforme)"/>
    <property type="match status" value="1"/>
</dbReference>
<protein>
    <submittedName>
        <fullName evidence="2">CHAP domain-containing protein</fullName>
    </submittedName>
</protein>
<sequence>MPFAAADRLITRARSALLLPTLYFLGQGGRDPGSPTPSGQDRIDLAKGQGEQVDKARALAHQLGIDPWTLGPMPACDCSGLVWWILGEARHDRNTAWIHRDARGAQQRMRTVSTGRDFLGRPGDLLVYGPNPGADHGHVALITEVLAGPGQDGPATRMIHCAVDNHRLPAPPGARVHSGIAETDVELFRRFHSAAHPEWSSLVCRPWLLA</sequence>
<dbReference type="AlphaFoldDB" id="A0A940YB24"/>
<dbReference type="InterPro" id="IPR007921">
    <property type="entry name" value="CHAP_dom"/>
</dbReference>
<evidence type="ECO:0000313" key="3">
    <source>
        <dbReference type="Proteomes" id="UP000676246"/>
    </source>
</evidence>